<evidence type="ECO:0000313" key="2">
    <source>
        <dbReference type="EMBL" id="RUS74808.1"/>
    </source>
</evidence>
<keyword evidence="1" id="KW-0812">Transmembrane</keyword>
<comment type="caution">
    <text evidence="2">The sequence shown here is derived from an EMBL/GenBank/DDBJ whole genome shotgun (WGS) entry which is preliminary data.</text>
</comment>
<dbReference type="EMBL" id="RQTK01000797">
    <property type="protein sequence ID" value="RUS74808.1"/>
    <property type="molecule type" value="Genomic_DNA"/>
</dbReference>
<name>A0A433SZS7_ELYCH</name>
<gene>
    <name evidence="2" type="ORF">EGW08_017437</name>
</gene>
<dbReference type="Proteomes" id="UP000271974">
    <property type="component" value="Unassembled WGS sequence"/>
</dbReference>
<organism evidence="2 3">
    <name type="scientific">Elysia chlorotica</name>
    <name type="common">Eastern emerald elysia</name>
    <name type="synonym">Sea slug</name>
    <dbReference type="NCBI Taxonomy" id="188477"/>
    <lineage>
        <taxon>Eukaryota</taxon>
        <taxon>Metazoa</taxon>
        <taxon>Spiralia</taxon>
        <taxon>Lophotrochozoa</taxon>
        <taxon>Mollusca</taxon>
        <taxon>Gastropoda</taxon>
        <taxon>Heterobranchia</taxon>
        <taxon>Euthyneura</taxon>
        <taxon>Panpulmonata</taxon>
        <taxon>Sacoglossa</taxon>
        <taxon>Placobranchoidea</taxon>
        <taxon>Plakobranchidae</taxon>
        <taxon>Elysia</taxon>
    </lineage>
</organism>
<protein>
    <submittedName>
        <fullName evidence="2">Uncharacterized protein</fullName>
    </submittedName>
</protein>
<dbReference type="OrthoDB" id="3936150at2759"/>
<keyword evidence="3" id="KW-1185">Reference proteome</keyword>
<dbReference type="AlphaFoldDB" id="A0A433SZS7"/>
<evidence type="ECO:0000313" key="3">
    <source>
        <dbReference type="Proteomes" id="UP000271974"/>
    </source>
</evidence>
<accession>A0A433SZS7</accession>
<feature type="transmembrane region" description="Helical" evidence="1">
    <location>
        <begin position="20"/>
        <end position="44"/>
    </location>
</feature>
<reference evidence="2 3" key="1">
    <citation type="submission" date="2019-01" db="EMBL/GenBank/DDBJ databases">
        <title>A draft genome assembly of the solar-powered sea slug Elysia chlorotica.</title>
        <authorList>
            <person name="Cai H."/>
            <person name="Li Q."/>
            <person name="Fang X."/>
            <person name="Li J."/>
            <person name="Curtis N.E."/>
            <person name="Altenburger A."/>
            <person name="Shibata T."/>
            <person name="Feng M."/>
            <person name="Maeda T."/>
            <person name="Schwartz J.A."/>
            <person name="Shigenobu S."/>
            <person name="Lundholm N."/>
            <person name="Nishiyama T."/>
            <person name="Yang H."/>
            <person name="Hasebe M."/>
            <person name="Li S."/>
            <person name="Pierce S.K."/>
            <person name="Wang J."/>
        </authorList>
    </citation>
    <scope>NUCLEOTIDE SEQUENCE [LARGE SCALE GENOMIC DNA]</scope>
    <source>
        <strain evidence="2">EC2010</strain>
        <tissue evidence="2">Whole organism of an adult</tissue>
    </source>
</reference>
<sequence length="128" mass="13825">MKFDDLLVAVGEFGPYQKRIYFMLCLPAVLCGAQVLSAVFIMAIPDYRCKIPSLANDSFKIQNRAHADLANMTVPRESTSSSGFSQCLVYSSPWRAAQEGGGGDGIEPGAPGLAKWRYAWNTTSPGGD</sequence>
<dbReference type="STRING" id="188477.A0A433SZS7"/>
<feature type="non-terminal residue" evidence="2">
    <location>
        <position position="128"/>
    </location>
</feature>
<proteinExistence type="predicted"/>
<keyword evidence="1" id="KW-0472">Membrane</keyword>
<evidence type="ECO:0000256" key="1">
    <source>
        <dbReference type="SAM" id="Phobius"/>
    </source>
</evidence>
<keyword evidence="1" id="KW-1133">Transmembrane helix</keyword>